<evidence type="ECO:0000256" key="4">
    <source>
        <dbReference type="ARBA" id="ARBA00023136"/>
    </source>
</evidence>
<organism evidence="8 9">
    <name type="scientific">Flavivirga spongiicola</name>
    <dbReference type="NCBI Taxonomy" id="421621"/>
    <lineage>
        <taxon>Bacteria</taxon>
        <taxon>Pseudomonadati</taxon>
        <taxon>Bacteroidota</taxon>
        <taxon>Flavobacteriia</taxon>
        <taxon>Flavobacteriales</taxon>
        <taxon>Flavobacteriaceae</taxon>
        <taxon>Flavivirga</taxon>
    </lineage>
</organism>
<dbReference type="InterPro" id="IPR012944">
    <property type="entry name" value="SusD_RagB_dom"/>
</dbReference>
<evidence type="ECO:0000256" key="5">
    <source>
        <dbReference type="ARBA" id="ARBA00023237"/>
    </source>
</evidence>
<dbReference type="InterPro" id="IPR033985">
    <property type="entry name" value="SusD-like_N"/>
</dbReference>
<protein>
    <submittedName>
        <fullName evidence="8">RagB/SusD family nutrient uptake outer membrane protein</fullName>
    </submittedName>
</protein>
<keyword evidence="3" id="KW-0732">Signal</keyword>
<evidence type="ECO:0000313" key="9">
    <source>
        <dbReference type="Proteomes" id="UP001337305"/>
    </source>
</evidence>
<reference evidence="8 9" key="1">
    <citation type="submission" date="2022-09" db="EMBL/GenBank/DDBJ databases">
        <title>Genome sequencing of Flavivirga sp. MEBiC05379.</title>
        <authorList>
            <person name="Oh H.-M."/>
            <person name="Kwon K.K."/>
            <person name="Park M.J."/>
            <person name="Yang S.-H."/>
        </authorList>
    </citation>
    <scope>NUCLEOTIDE SEQUENCE [LARGE SCALE GENOMIC DNA]</scope>
    <source>
        <strain evidence="8 9">MEBiC05379</strain>
    </source>
</reference>
<evidence type="ECO:0000313" key="8">
    <source>
        <dbReference type="EMBL" id="MEF3833186.1"/>
    </source>
</evidence>
<dbReference type="RefSeq" id="WP_303305536.1">
    <property type="nucleotide sequence ID" value="NZ_JAODOP010000004.1"/>
</dbReference>
<evidence type="ECO:0000256" key="2">
    <source>
        <dbReference type="ARBA" id="ARBA00006275"/>
    </source>
</evidence>
<name>A0ABU7XS07_9FLAO</name>
<keyword evidence="9" id="KW-1185">Reference proteome</keyword>
<comment type="subcellular location">
    <subcellularLocation>
        <location evidence="1">Cell outer membrane</location>
    </subcellularLocation>
</comment>
<dbReference type="PROSITE" id="PS51257">
    <property type="entry name" value="PROKAR_LIPOPROTEIN"/>
    <property type="match status" value="1"/>
</dbReference>
<keyword evidence="5" id="KW-0998">Cell outer membrane</keyword>
<evidence type="ECO:0000259" key="6">
    <source>
        <dbReference type="Pfam" id="PF07980"/>
    </source>
</evidence>
<gene>
    <name evidence="8" type="ORF">N1F79_08585</name>
</gene>
<accession>A0ABU7XS07</accession>
<evidence type="ECO:0000259" key="7">
    <source>
        <dbReference type="Pfam" id="PF14322"/>
    </source>
</evidence>
<dbReference type="Proteomes" id="UP001337305">
    <property type="component" value="Unassembled WGS sequence"/>
</dbReference>
<evidence type="ECO:0000256" key="1">
    <source>
        <dbReference type="ARBA" id="ARBA00004442"/>
    </source>
</evidence>
<feature type="domain" description="RagB/SusD" evidence="6">
    <location>
        <begin position="270"/>
        <end position="594"/>
    </location>
</feature>
<dbReference type="Gene3D" id="1.25.40.390">
    <property type="match status" value="1"/>
</dbReference>
<sequence>MKTIHKIIVLLSITMVIACNDDFLDTVPKDEISAENFFNTASDLQLYIDGLHSVSGYGTFLGDQATDDVATTGAVELKNIMIGSPSAENINSGWNWGRLRQINFFLENFDKAEIDDATKKHYEGIAKYHRANFYYGMVRRYSDVPYYSKTLGASDEDLYKARDPRAMVVDSVFKDIQFATQYINEEAAGTEKVSKWAALHVLARMALHEGTYRKYHPELGLESTANTFLQMSSDAAKQLMDSGNFNVYTTGSPNSDYGSLFNSDNQTSNPEAILVNIYDVEKEKTSGNNTVFGDYEQSATKSLLNNYLMQDGTRFSDQPGSDTFTYVQEFQNRDPRMSQTFVYPGWVRRNEPAPYIPEFNRNFTGYFQTKGYNNSNTNENQGNDLIVMRYAETLLIYAEAKAELGTLMQADLDNSINKLRARVGLPNLDMVGANADIDPIFESDYPNVSGVNKGVIYEIRRERRAELALESFRLYDLQRWYAGKVLERNPIGMYFPGLGKYDMTGDGVEDISIIGSSDDIPSPKEQNALGVDLIYYKAGVFGDAAASIYLSNGTSGNMVANIDVRTFEEPKYYYRPIPAHQVALNPQLSQIMGW</sequence>
<feature type="domain" description="SusD-like N-terminal" evidence="7">
    <location>
        <begin position="22"/>
        <end position="207"/>
    </location>
</feature>
<dbReference type="SUPFAM" id="SSF48452">
    <property type="entry name" value="TPR-like"/>
    <property type="match status" value="1"/>
</dbReference>
<dbReference type="InterPro" id="IPR011990">
    <property type="entry name" value="TPR-like_helical_dom_sf"/>
</dbReference>
<comment type="similarity">
    <text evidence="2">Belongs to the SusD family.</text>
</comment>
<proteinExistence type="inferred from homology"/>
<comment type="caution">
    <text evidence="8">The sequence shown here is derived from an EMBL/GenBank/DDBJ whole genome shotgun (WGS) entry which is preliminary data.</text>
</comment>
<keyword evidence="4" id="KW-0472">Membrane</keyword>
<dbReference type="EMBL" id="JAODOP010000004">
    <property type="protein sequence ID" value="MEF3833186.1"/>
    <property type="molecule type" value="Genomic_DNA"/>
</dbReference>
<dbReference type="Pfam" id="PF07980">
    <property type="entry name" value="SusD_RagB"/>
    <property type="match status" value="1"/>
</dbReference>
<dbReference type="Pfam" id="PF14322">
    <property type="entry name" value="SusD-like_3"/>
    <property type="match status" value="1"/>
</dbReference>
<evidence type="ECO:0000256" key="3">
    <source>
        <dbReference type="ARBA" id="ARBA00022729"/>
    </source>
</evidence>